<dbReference type="Gene3D" id="3.90.1140.10">
    <property type="entry name" value="Cyclic phosphodiesterase"/>
    <property type="match status" value="1"/>
</dbReference>
<dbReference type="Proteomes" id="UP000185093">
    <property type="component" value="Unassembled WGS sequence"/>
</dbReference>
<sequence>MPKKAEETKGQIRCFICIELDDSLKDRIGILVEKLKTFAPNLSWVSREALHLTLKFCGNLSMSTVELLSQQLQDRLEHCQIAPFLLELSGVGGFPSLKRPRVLWLGVSGDVSSLLKVQLLAEEVCSTFREIRKDDKSFSPHLTLARVKRPSDVTASLLNFISSMEFPSLPWQVKTLTFMKSDLTPKGAIYTPLARYYLGGAV</sequence>
<dbReference type="EC" id="3.1.4.58" evidence="2"/>
<keyword evidence="3" id="KW-0436">Ligase</keyword>
<comment type="caution">
    <text evidence="3">The sequence shown here is derived from an EMBL/GenBank/DDBJ whole genome shotgun (WGS) entry which is preliminary data.</text>
</comment>
<feature type="short sequence motif" description="HXTX 2" evidence="2">
    <location>
        <begin position="141"/>
        <end position="144"/>
    </location>
</feature>
<dbReference type="InterPro" id="IPR004175">
    <property type="entry name" value="RNA_CPDase"/>
</dbReference>
<reference evidence="3 4" key="1">
    <citation type="submission" date="2016-11" db="EMBL/GenBank/DDBJ databases">
        <authorList>
            <person name="Varghese N."/>
            <person name="Submissions S."/>
        </authorList>
    </citation>
    <scope>NUCLEOTIDE SEQUENCE [LARGE SCALE GENOMIC DNA]</scope>
    <source>
        <strain evidence="3 4">DSM 20664</strain>
    </source>
</reference>
<gene>
    <name evidence="3" type="ORF">SAMN05444368_1405</name>
</gene>
<dbReference type="EMBL" id="FSQZ01000001">
    <property type="protein sequence ID" value="SIN71219.1"/>
    <property type="molecule type" value="Genomic_DNA"/>
</dbReference>
<dbReference type="PANTHER" id="PTHR35561:SF1">
    <property type="entry name" value="RNA 2',3'-CYCLIC PHOSPHODIESTERASE"/>
    <property type="match status" value="1"/>
</dbReference>
<keyword evidence="4" id="KW-1185">Reference proteome</keyword>
<dbReference type="RefSeq" id="WP_074199742.1">
    <property type="nucleotide sequence ID" value="NZ_FSQZ01000001.1"/>
</dbReference>
<protein>
    <recommendedName>
        <fullName evidence="2">RNA 2',3'-cyclic phosphodiesterase</fullName>
        <shortName evidence="2">RNA 2',3'-CPDase</shortName>
        <ecNumber evidence="2">3.1.4.58</ecNumber>
    </recommendedName>
</protein>
<dbReference type="HAMAP" id="MF_01940">
    <property type="entry name" value="RNA_CPDase"/>
    <property type="match status" value="1"/>
</dbReference>
<feature type="active site" description="Proton donor" evidence="2">
    <location>
        <position position="51"/>
    </location>
</feature>
<feature type="active site" description="Proton acceptor" evidence="2">
    <location>
        <position position="141"/>
    </location>
</feature>
<evidence type="ECO:0000256" key="1">
    <source>
        <dbReference type="ARBA" id="ARBA00022801"/>
    </source>
</evidence>
<comment type="function">
    <text evidence="2">Hydrolyzes RNA 2',3'-cyclic phosphodiester to an RNA 2'-phosphomonoester.</text>
</comment>
<dbReference type="SUPFAM" id="SSF55144">
    <property type="entry name" value="LigT-like"/>
    <property type="match status" value="1"/>
</dbReference>
<evidence type="ECO:0000313" key="4">
    <source>
        <dbReference type="Proteomes" id="UP000185093"/>
    </source>
</evidence>
<comment type="catalytic activity">
    <reaction evidence="2">
        <text>a 3'-end 2',3'-cyclophospho-ribonucleotide-RNA + H2O = a 3'-end 2'-phospho-ribonucleotide-RNA + H(+)</text>
        <dbReference type="Rhea" id="RHEA:11828"/>
        <dbReference type="Rhea" id="RHEA-COMP:10464"/>
        <dbReference type="Rhea" id="RHEA-COMP:17353"/>
        <dbReference type="ChEBI" id="CHEBI:15377"/>
        <dbReference type="ChEBI" id="CHEBI:15378"/>
        <dbReference type="ChEBI" id="CHEBI:83064"/>
        <dbReference type="ChEBI" id="CHEBI:173113"/>
        <dbReference type="EC" id="3.1.4.58"/>
    </reaction>
</comment>
<evidence type="ECO:0000313" key="3">
    <source>
        <dbReference type="EMBL" id="SIN71219.1"/>
    </source>
</evidence>
<accession>A0ABY1JE23</accession>
<dbReference type="NCBIfam" id="TIGR02258">
    <property type="entry name" value="2_5_ligase"/>
    <property type="match status" value="1"/>
</dbReference>
<dbReference type="PANTHER" id="PTHR35561">
    <property type="entry name" value="RNA 2',3'-CYCLIC PHOSPHODIESTERASE"/>
    <property type="match status" value="1"/>
</dbReference>
<feature type="short sequence motif" description="HXTX 1" evidence="2">
    <location>
        <begin position="51"/>
        <end position="54"/>
    </location>
</feature>
<comment type="similarity">
    <text evidence="2">Belongs to the 2H phosphoesterase superfamily. ThpR family.</text>
</comment>
<dbReference type="GO" id="GO:0016874">
    <property type="term" value="F:ligase activity"/>
    <property type="evidence" value="ECO:0007669"/>
    <property type="project" value="UniProtKB-KW"/>
</dbReference>
<organism evidence="3 4">
    <name type="scientific">Acetomicrobium flavidum</name>
    <dbReference type="NCBI Taxonomy" id="49896"/>
    <lineage>
        <taxon>Bacteria</taxon>
        <taxon>Thermotogati</taxon>
        <taxon>Synergistota</taxon>
        <taxon>Synergistia</taxon>
        <taxon>Synergistales</taxon>
        <taxon>Acetomicrobiaceae</taxon>
        <taxon>Acetomicrobium</taxon>
    </lineage>
</organism>
<evidence type="ECO:0000256" key="2">
    <source>
        <dbReference type="HAMAP-Rule" id="MF_01940"/>
    </source>
</evidence>
<keyword evidence="1 2" id="KW-0378">Hydrolase</keyword>
<dbReference type="Pfam" id="PF13563">
    <property type="entry name" value="2_5_RNA_ligase2"/>
    <property type="match status" value="1"/>
</dbReference>
<name>A0ABY1JE23_9BACT</name>
<dbReference type="InterPro" id="IPR009097">
    <property type="entry name" value="Cyclic_Pdiesterase"/>
</dbReference>
<proteinExistence type="inferred from homology"/>